<evidence type="ECO:0000256" key="1">
    <source>
        <dbReference type="ARBA" id="ARBA00001971"/>
    </source>
</evidence>
<keyword evidence="6" id="KW-0408">Iron</keyword>
<evidence type="ECO:0000256" key="2">
    <source>
        <dbReference type="ARBA" id="ARBA00010617"/>
    </source>
</evidence>
<dbReference type="Proteomes" id="UP000683000">
    <property type="component" value="Unassembled WGS sequence"/>
</dbReference>
<dbReference type="PANTHER" id="PTHR46300:SF8">
    <property type="entry name" value="CYTOCHROME P450 2E1"/>
    <property type="match status" value="1"/>
</dbReference>
<reference evidence="8" key="1">
    <citation type="submission" date="2021-03" db="EMBL/GenBank/DDBJ databases">
        <title>Evolutionary innovations through gain and loss of genes in the ectomycorrhizal Boletales.</title>
        <authorList>
            <person name="Wu G."/>
            <person name="Miyauchi S."/>
            <person name="Morin E."/>
            <person name="Yang Z.-L."/>
            <person name="Xu J."/>
            <person name="Martin F.M."/>
        </authorList>
    </citation>
    <scope>NUCLEOTIDE SEQUENCE</scope>
    <source>
        <strain evidence="8">BR01</strain>
    </source>
</reference>
<evidence type="ECO:0000256" key="5">
    <source>
        <dbReference type="ARBA" id="ARBA00023002"/>
    </source>
</evidence>
<evidence type="ECO:0000256" key="3">
    <source>
        <dbReference type="ARBA" id="ARBA00022617"/>
    </source>
</evidence>
<dbReference type="InterPro" id="IPR050364">
    <property type="entry name" value="Cytochrome_P450_fung"/>
</dbReference>
<dbReference type="GO" id="GO:0020037">
    <property type="term" value="F:heme binding"/>
    <property type="evidence" value="ECO:0007669"/>
    <property type="project" value="InterPro"/>
</dbReference>
<keyword evidence="3" id="KW-0349">Heme</keyword>
<proteinExistence type="inferred from homology"/>
<dbReference type="Pfam" id="PF00067">
    <property type="entry name" value="p450"/>
    <property type="match status" value="1"/>
</dbReference>
<evidence type="ECO:0000313" key="8">
    <source>
        <dbReference type="EMBL" id="KAG6375754.1"/>
    </source>
</evidence>
<name>A0A8I2YN82_9AGAM</name>
<comment type="similarity">
    <text evidence="2">Belongs to the cytochrome P450 family.</text>
</comment>
<dbReference type="InterPro" id="IPR001128">
    <property type="entry name" value="Cyt_P450"/>
</dbReference>
<evidence type="ECO:0000256" key="6">
    <source>
        <dbReference type="ARBA" id="ARBA00023004"/>
    </source>
</evidence>
<gene>
    <name evidence="8" type="ORF">JVT61DRAFT_2604</name>
</gene>
<protein>
    <submittedName>
        <fullName evidence="8">Cytochrome P450</fullName>
    </submittedName>
</protein>
<accession>A0A8I2YN82</accession>
<dbReference type="EMBL" id="JAGFBS010000013">
    <property type="protein sequence ID" value="KAG6375754.1"/>
    <property type="molecule type" value="Genomic_DNA"/>
</dbReference>
<organism evidence="8 9">
    <name type="scientific">Boletus reticuloceps</name>
    <dbReference type="NCBI Taxonomy" id="495285"/>
    <lineage>
        <taxon>Eukaryota</taxon>
        <taxon>Fungi</taxon>
        <taxon>Dikarya</taxon>
        <taxon>Basidiomycota</taxon>
        <taxon>Agaricomycotina</taxon>
        <taxon>Agaricomycetes</taxon>
        <taxon>Agaricomycetidae</taxon>
        <taxon>Boletales</taxon>
        <taxon>Boletineae</taxon>
        <taxon>Boletaceae</taxon>
        <taxon>Boletoideae</taxon>
        <taxon>Boletus</taxon>
    </lineage>
</organism>
<keyword evidence="4" id="KW-0479">Metal-binding</keyword>
<evidence type="ECO:0000256" key="7">
    <source>
        <dbReference type="ARBA" id="ARBA00023033"/>
    </source>
</evidence>
<dbReference type="SUPFAM" id="SSF48264">
    <property type="entry name" value="Cytochrome P450"/>
    <property type="match status" value="1"/>
</dbReference>
<dbReference type="Gene3D" id="1.10.630.10">
    <property type="entry name" value="Cytochrome P450"/>
    <property type="match status" value="1"/>
</dbReference>
<keyword evidence="5" id="KW-0560">Oxidoreductase</keyword>
<dbReference type="AlphaFoldDB" id="A0A8I2YN82"/>
<dbReference type="InterPro" id="IPR036396">
    <property type="entry name" value="Cyt_P450_sf"/>
</dbReference>
<dbReference type="GO" id="GO:0005506">
    <property type="term" value="F:iron ion binding"/>
    <property type="evidence" value="ECO:0007669"/>
    <property type="project" value="InterPro"/>
</dbReference>
<evidence type="ECO:0000313" key="9">
    <source>
        <dbReference type="Proteomes" id="UP000683000"/>
    </source>
</evidence>
<dbReference type="GO" id="GO:0004497">
    <property type="term" value="F:monooxygenase activity"/>
    <property type="evidence" value="ECO:0007669"/>
    <property type="project" value="UniProtKB-KW"/>
</dbReference>
<keyword evidence="9" id="KW-1185">Reference proteome</keyword>
<evidence type="ECO:0000256" key="4">
    <source>
        <dbReference type="ARBA" id="ARBA00022723"/>
    </source>
</evidence>
<keyword evidence="7" id="KW-0503">Monooxygenase</keyword>
<dbReference type="PANTHER" id="PTHR46300">
    <property type="entry name" value="P450, PUTATIVE (EUROFUNG)-RELATED-RELATED"/>
    <property type="match status" value="1"/>
</dbReference>
<comment type="cofactor">
    <cofactor evidence="1">
        <name>heme</name>
        <dbReference type="ChEBI" id="CHEBI:30413"/>
    </cofactor>
</comment>
<dbReference type="OrthoDB" id="2692099at2759"/>
<comment type="caution">
    <text evidence="8">The sequence shown here is derived from an EMBL/GenBank/DDBJ whole genome shotgun (WGS) entry which is preliminary data.</text>
</comment>
<sequence>MQSLSPVQLALIIPVSIVALDVIQRFLQRKLDKKGLSLPLGPTPIPLLGNILSINREKPWKTYTEWHAIYGDIFYLRILNQDVVVLGSRSVAVELLEKRSKLYSDRPFVATLEPYGIDCMFGFTPYGEHWRSCRRIFHQTYRADTSLDPIQCNFVKLDNWPWA</sequence>
<dbReference type="GO" id="GO:0016705">
    <property type="term" value="F:oxidoreductase activity, acting on paired donors, with incorporation or reduction of molecular oxygen"/>
    <property type="evidence" value="ECO:0007669"/>
    <property type="project" value="InterPro"/>
</dbReference>